<protein>
    <submittedName>
        <fullName evidence="10">Acyl-CoA dehydrogenase family protein</fullName>
    </submittedName>
</protein>
<keyword evidence="3 6" id="KW-0285">Flavoprotein</keyword>
<proteinExistence type="inferred from homology"/>
<comment type="cofactor">
    <cofactor evidence="1 6">
        <name>FAD</name>
        <dbReference type="ChEBI" id="CHEBI:57692"/>
    </cofactor>
</comment>
<evidence type="ECO:0000256" key="6">
    <source>
        <dbReference type="RuleBase" id="RU362125"/>
    </source>
</evidence>
<dbReference type="KEGG" id="pmet:G4Y79_12100"/>
<name>A0A7S8EDQ9_9CHLR</name>
<keyword evidence="5 6" id="KW-0560">Oxidoreductase</keyword>
<dbReference type="Gene3D" id="1.10.540.10">
    <property type="entry name" value="Acyl-CoA dehydrogenase/oxidase, N-terminal domain"/>
    <property type="match status" value="1"/>
</dbReference>
<evidence type="ECO:0000256" key="4">
    <source>
        <dbReference type="ARBA" id="ARBA00022827"/>
    </source>
</evidence>
<dbReference type="InterPro" id="IPR009100">
    <property type="entry name" value="AcylCoA_DH/oxidase_NM_dom_sf"/>
</dbReference>
<evidence type="ECO:0000256" key="5">
    <source>
        <dbReference type="ARBA" id="ARBA00023002"/>
    </source>
</evidence>
<dbReference type="FunFam" id="2.40.110.10:FF:000001">
    <property type="entry name" value="Acyl-CoA dehydrogenase, mitochondrial"/>
    <property type="match status" value="1"/>
</dbReference>
<dbReference type="InterPro" id="IPR037069">
    <property type="entry name" value="AcylCoA_DH/ox_N_sf"/>
</dbReference>
<comment type="similarity">
    <text evidence="2 6">Belongs to the acyl-CoA dehydrogenase family.</text>
</comment>
<gene>
    <name evidence="10" type="ORF">G4Y79_12100</name>
</gene>
<evidence type="ECO:0000256" key="1">
    <source>
        <dbReference type="ARBA" id="ARBA00001974"/>
    </source>
</evidence>
<keyword evidence="11" id="KW-1185">Reference proteome</keyword>
<reference evidence="10 11" key="1">
    <citation type="submission" date="2020-02" db="EMBL/GenBank/DDBJ databases">
        <authorList>
            <person name="Zheng R.K."/>
            <person name="Sun C.M."/>
        </authorList>
    </citation>
    <scope>NUCLEOTIDE SEQUENCE [LARGE SCALE GENOMIC DNA]</scope>
    <source>
        <strain evidence="11">rifampicinis</strain>
    </source>
</reference>
<accession>A0A7S8EDQ9</accession>
<dbReference type="Gene3D" id="2.40.110.10">
    <property type="entry name" value="Butyryl-CoA Dehydrogenase, subunit A, domain 2"/>
    <property type="match status" value="1"/>
</dbReference>
<evidence type="ECO:0000259" key="7">
    <source>
        <dbReference type="Pfam" id="PF00441"/>
    </source>
</evidence>
<evidence type="ECO:0000259" key="9">
    <source>
        <dbReference type="Pfam" id="PF02771"/>
    </source>
</evidence>
<dbReference type="Pfam" id="PF02770">
    <property type="entry name" value="Acyl-CoA_dh_M"/>
    <property type="match status" value="1"/>
</dbReference>
<dbReference type="SUPFAM" id="SSF47203">
    <property type="entry name" value="Acyl-CoA dehydrogenase C-terminal domain-like"/>
    <property type="match status" value="1"/>
</dbReference>
<dbReference type="Proteomes" id="UP000594468">
    <property type="component" value="Chromosome"/>
</dbReference>
<feature type="domain" description="Acyl-CoA oxidase/dehydrogenase middle" evidence="8">
    <location>
        <begin position="122"/>
        <end position="219"/>
    </location>
</feature>
<feature type="domain" description="Acyl-CoA dehydrogenase/oxidase N-terminal" evidence="9">
    <location>
        <begin position="6"/>
        <end position="118"/>
    </location>
</feature>
<dbReference type="InterPro" id="IPR006091">
    <property type="entry name" value="Acyl-CoA_Oxase/DH_mid-dom"/>
</dbReference>
<evidence type="ECO:0000256" key="2">
    <source>
        <dbReference type="ARBA" id="ARBA00009347"/>
    </source>
</evidence>
<dbReference type="InterPro" id="IPR046373">
    <property type="entry name" value="Acyl-CoA_Oxase/DH_mid-dom_sf"/>
</dbReference>
<dbReference type="FunFam" id="1.20.140.10:FF:000011">
    <property type="entry name" value="Medium-chain specific acyl-CoA dehydrogenase, mitochondrial"/>
    <property type="match status" value="1"/>
</dbReference>
<dbReference type="AlphaFoldDB" id="A0A7S8EDQ9"/>
<dbReference type="Gene3D" id="1.20.140.10">
    <property type="entry name" value="Butyryl-CoA Dehydrogenase, subunit A, domain 3"/>
    <property type="match status" value="1"/>
</dbReference>
<dbReference type="Pfam" id="PF02771">
    <property type="entry name" value="Acyl-CoA_dh_N"/>
    <property type="match status" value="1"/>
</dbReference>
<dbReference type="FunFam" id="1.10.540.10:FF:000002">
    <property type="entry name" value="Acyl-CoA dehydrogenase FadE19"/>
    <property type="match status" value="1"/>
</dbReference>
<dbReference type="Pfam" id="PF00441">
    <property type="entry name" value="Acyl-CoA_dh_1"/>
    <property type="match status" value="1"/>
</dbReference>
<organism evidence="10 11">
    <name type="scientific">Phototrophicus methaneseepsis</name>
    <dbReference type="NCBI Taxonomy" id="2710758"/>
    <lineage>
        <taxon>Bacteria</taxon>
        <taxon>Bacillati</taxon>
        <taxon>Chloroflexota</taxon>
        <taxon>Candidatus Thermofontia</taxon>
        <taxon>Phototrophicales</taxon>
        <taxon>Phototrophicaceae</taxon>
        <taxon>Phototrophicus</taxon>
    </lineage>
</organism>
<dbReference type="PANTHER" id="PTHR43884:SF12">
    <property type="entry name" value="ISOVALERYL-COA DEHYDROGENASE, MITOCHONDRIAL-RELATED"/>
    <property type="match status" value="1"/>
</dbReference>
<dbReference type="PANTHER" id="PTHR43884">
    <property type="entry name" value="ACYL-COA DEHYDROGENASE"/>
    <property type="match status" value="1"/>
</dbReference>
<dbReference type="GO" id="GO:0050660">
    <property type="term" value="F:flavin adenine dinucleotide binding"/>
    <property type="evidence" value="ECO:0007669"/>
    <property type="project" value="InterPro"/>
</dbReference>
<dbReference type="EMBL" id="CP062983">
    <property type="protein sequence ID" value="QPC85071.1"/>
    <property type="molecule type" value="Genomic_DNA"/>
</dbReference>
<sequence length="410" mass="45859">MNFALNEEQIAAQKMVRDYVQKEVMPTIGEWDRKQEMDPAVLPRMAELGILGISIPVRYGGQGFDYVTLGLVCEELERADTTLRVIMSVHHGLNSMALLQWGTEDQKQRFLVPQAQGEAYAAFCLTEPGAGSDVANMASTAIRKGDKYILNGEKMWISLATKAHNFLVVAKHDPQGEPTHRTMSAFIVTSDMPGVTSGDLHGKLGVRAGSTGWVKFEDVEVPVENRLGEEGEGFKIAMSCLDNGRYTVGAGATGLTRACLEDSVKYAHERETFGTPIGQHQLIKQKIAHMRLWYETSQLLMYKVGWLKNEGMRNTRETSQFKWYATDHSVQAALEAVQVHGAYGFSDEYPVERYLRNSKGAVIYEGTSEIHQLMQADYEMGYRKDKPLRCELPAYDADFWQNEPEPAAGD</sequence>
<dbReference type="RefSeq" id="WP_195173134.1">
    <property type="nucleotide sequence ID" value="NZ_CP062983.1"/>
</dbReference>
<evidence type="ECO:0000313" key="10">
    <source>
        <dbReference type="EMBL" id="QPC85071.1"/>
    </source>
</evidence>
<dbReference type="GO" id="GO:0003995">
    <property type="term" value="F:acyl-CoA dehydrogenase activity"/>
    <property type="evidence" value="ECO:0007669"/>
    <property type="project" value="TreeGrafter"/>
</dbReference>
<evidence type="ECO:0000259" key="8">
    <source>
        <dbReference type="Pfam" id="PF02770"/>
    </source>
</evidence>
<evidence type="ECO:0000313" key="11">
    <source>
        <dbReference type="Proteomes" id="UP000594468"/>
    </source>
</evidence>
<dbReference type="InterPro" id="IPR009075">
    <property type="entry name" value="AcylCo_DH/oxidase_C"/>
</dbReference>
<dbReference type="InterPro" id="IPR013786">
    <property type="entry name" value="AcylCoA_DH/ox_N"/>
</dbReference>
<keyword evidence="4 6" id="KW-0274">FAD</keyword>
<feature type="domain" description="Acyl-CoA dehydrogenase/oxidase C-terminal" evidence="7">
    <location>
        <begin position="231"/>
        <end position="373"/>
    </location>
</feature>
<dbReference type="InterPro" id="IPR036250">
    <property type="entry name" value="AcylCo_DH-like_C"/>
</dbReference>
<dbReference type="SUPFAM" id="SSF56645">
    <property type="entry name" value="Acyl-CoA dehydrogenase NM domain-like"/>
    <property type="match status" value="1"/>
</dbReference>
<evidence type="ECO:0000256" key="3">
    <source>
        <dbReference type="ARBA" id="ARBA00022630"/>
    </source>
</evidence>